<accession>A0A397TYN5</accession>
<dbReference type="GO" id="GO:0004672">
    <property type="term" value="F:protein kinase activity"/>
    <property type="evidence" value="ECO:0007669"/>
    <property type="project" value="InterPro"/>
</dbReference>
<evidence type="ECO:0000313" key="2">
    <source>
        <dbReference type="EMBL" id="RIB02058.1"/>
    </source>
</evidence>
<sequence>METKEKPNHTIEEIARQDYIDNVLIKLAPNNLRYLTKAERFLEYGICPEPCNAIRFQRAFSTWTSGNLEIDFFIQNAQIHATNRWLVLEWYPWETFFEIEKIGEGDYGTVFRAKTRIGEICRWDYQTNAWRRSFKFFSKNDGKYIYKEHVALKTFGHPTSLSTDLLKEAKKLQRWAYQNSDWATLYGFTKNEITGQYFLVLWYFENGDLHKQLQQGTGGWREKLNIIRRIAFIWIRFIRQE</sequence>
<organism evidence="2 3">
    <name type="scientific">Gigaspora rosea</name>
    <dbReference type="NCBI Taxonomy" id="44941"/>
    <lineage>
        <taxon>Eukaryota</taxon>
        <taxon>Fungi</taxon>
        <taxon>Fungi incertae sedis</taxon>
        <taxon>Mucoromycota</taxon>
        <taxon>Glomeromycotina</taxon>
        <taxon>Glomeromycetes</taxon>
        <taxon>Diversisporales</taxon>
        <taxon>Gigasporaceae</taxon>
        <taxon>Gigaspora</taxon>
    </lineage>
</organism>
<comment type="caution">
    <text evidence="2">The sequence shown here is derived from an EMBL/GenBank/DDBJ whole genome shotgun (WGS) entry which is preliminary data.</text>
</comment>
<dbReference type="PROSITE" id="PS50011">
    <property type="entry name" value="PROTEIN_KINASE_DOM"/>
    <property type="match status" value="1"/>
</dbReference>
<dbReference type="Proteomes" id="UP000266673">
    <property type="component" value="Unassembled WGS sequence"/>
</dbReference>
<proteinExistence type="predicted"/>
<dbReference type="SUPFAM" id="SSF56112">
    <property type="entry name" value="Protein kinase-like (PK-like)"/>
    <property type="match status" value="1"/>
</dbReference>
<dbReference type="EMBL" id="QKWP01002834">
    <property type="protein sequence ID" value="RIB02058.1"/>
    <property type="molecule type" value="Genomic_DNA"/>
</dbReference>
<keyword evidence="3" id="KW-1185">Reference proteome</keyword>
<reference evidence="2 3" key="1">
    <citation type="submission" date="2018-06" db="EMBL/GenBank/DDBJ databases">
        <title>Comparative genomics reveals the genomic features of Rhizophagus irregularis, R. cerebriforme, R. diaphanum and Gigaspora rosea, and their symbiotic lifestyle signature.</title>
        <authorList>
            <person name="Morin E."/>
            <person name="San Clemente H."/>
            <person name="Chen E.C.H."/>
            <person name="De La Providencia I."/>
            <person name="Hainaut M."/>
            <person name="Kuo A."/>
            <person name="Kohler A."/>
            <person name="Murat C."/>
            <person name="Tang N."/>
            <person name="Roy S."/>
            <person name="Loubradou J."/>
            <person name="Henrissat B."/>
            <person name="Grigoriev I.V."/>
            <person name="Corradi N."/>
            <person name="Roux C."/>
            <person name="Martin F.M."/>
        </authorList>
    </citation>
    <scope>NUCLEOTIDE SEQUENCE [LARGE SCALE GENOMIC DNA]</scope>
    <source>
        <strain evidence="2 3">DAOM 194757</strain>
    </source>
</reference>
<dbReference type="OrthoDB" id="2418574at2759"/>
<evidence type="ECO:0000259" key="1">
    <source>
        <dbReference type="PROSITE" id="PS50011"/>
    </source>
</evidence>
<feature type="domain" description="Protein kinase" evidence="1">
    <location>
        <begin position="96"/>
        <end position="241"/>
    </location>
</feature>
<name>A0A397TYN5_9GLOM</name>
<protein>
    <recommendedName>
        <fullName evidence="1">Protein kinase domain-containing protein</fullName>
    </recommendedName>
</protein>
<dbReference type="InterPro" id="IPR000719">
    <property type="entry name" value="Prot_kinase_dom"/>
</dbReference>
<dbReference type="InterPro" id="IPR011009">
    <property type="entry name" value="Kinase-like_dom_sf"/>
</dbReference>
<gene>
    <name evidence="2" type="ORF">C2G38_2050361</name>
</gene>
<dbReference type="Gene3D" id="1.10.510.10">
    <property type="entry name" value="Transferase(Phosphotransferase) domain 1"/>
    <property type="match status" value="1"/>
</dbReference>
<dbReference type="AlphaFoldDB" id="A0A397TYN5"/>
<evidence type="ECO:0000313" key="3">
    <source>
        <dbReference type="Proteomes" id="UP000266673"/>
    </source>
</evidence>
<dbReference type="GO" id="GO:0005524">
    <property type="term" value="F:ATP binding"/>
    <property type="evidence" value="ECO:0007669"/>
    <property type="project" value="InterPro"/>
</dbReference>